<proteinExistence type="predicted"/>
<protein>
    <submittedName>
        <fullName evidence="1">Uncharacterized protein</fullName>
    </submittedName>
</protein>
<dbReference type="Proteomes" id="UP000828941">
    <property type="component" value="Chromosome 11"/>
</dbReference>
<reference evidence="1 2" key="1">
    <citation type="journal article" date="2022" name="DNA Res.">
        <title>Chromosomal-level genome assembly of the orchid tree Bauhinia variegata (Leguminosae; Cercidoideae) supports the allotetraploid origin hypothesis of Bauhinia.</title>
        <authorList>
            <person name="Zhong Y."/>
            <person name="Chen Y."/>
            <person name="Zheng D."/>
            <person name="Pang J."/>
            <person name="Liu Y."/>
            <person name="Luo S."/>
            <person name="Meng S."/>
            <person name="Qian L."/>
            <person name="Wei D."/>
            <person name="Dai S."/>
            <person name="Zhou R."/>
        </authorList>
    </citation>
    <scope>NUCLEOTIDE SEQUENCE [LARGE SCALE GENOMIC DNA]</scope>
    <source>
        <strain evidence="1">BV-YZ2020</strain>
    </source>
</reference>
<comment type="caution">
    <text evidence="1">The sequence shown here is derived from an EMBL/GenBank/DDBJ whole genome shotgun (WGS) entry which is preliminary data.</text>
</comment>
<keyword evidence="2" id="KW-1185">Reference proteome</keyword>
<evidence type="ECO:0000313" key="1">
    <source>
        <dbReference type="EMBL" id="KAI4314902.1"/>
    </source>
</evidence>
<name>A0ACB9LVM9_BAUVA</name>
<sequence>MTFAIKYATAGSRLNLFLVRSLRTVLSSQNTKIISHHFRSPTHQSLHCLLEKCSSMKELKLLHAQVILLGLAGEILTVGKIVSFCAVAQLGNLRYAQLVFDQVPEPNKFMYNSLIRGYSNSDDPIKSVLLYRKMVRAGISPNEFTIPFVIKACASKLAYWEAVIVHAHAIKLGIESYVYVQNVLVNLYTASRLIRSARQVFDGIPERTLVSWNSMIGAYSKMGCCKEAILLFQEMRQLGVAPDVFTFVSLLSVSSQHCILELGRFLHVYIIVTGTAIDSIVTNALIGMYANCGHLQYARRIFDRMLDKNVVSWTSMVNAYANHGLIEYALQIFNQMPLKNVVSWNSIISCHVQEGQYKEALELFHRMCSSGVIPDEATLVSILSACSHMGDLEGGKKAHSYICDNNVTVSVAFYNSLIDMYAKCGSLQTAMDIFFEMPEKSVVSYNIIIGALALHGFGEEAIQMFEKMQANRICPDEITFTGLLSACSHSGLVDMGRYYFDVMSSTFGISPDVTHYACMVDLLGRGGLLGEAIALIKKMPTKPDVVVWGALLGACRTYGNLEIGKQILKQLLELGRYDSGLYVLLSNIYSESQRWEDMKKIRKIMEECGIRKCKAVSFI</sequence>
<gene>
    <name evidence="1" type="ORF">L6164_027765</name>
</gene>
<dbReference type="EMBL" id="CM039436">
    <property type="protein sequence ID" value="KAI4314902.1"/>
    <property type="molecule type" value="Genomic_DNA"/>
</dbReference>
<evidence type="ECO:0000313" key="2">
    <source>
        <dbReference type="Proteomes" id="UP000828941"/>
    </source>
</evidence>
<accession>A0ACB9LVM9</accession>
<organism evidence="1 2">
    <name type="scientific">Bauhinia variegata</name>
    <name type="common">Purple orchid tree</name>
    <name type="synonym">Phanera variegata</name>
    <dbReference type="NCBI Taxonomy" id="167791"/>
    <lineage>
        <taxon>Eukaryota</taxon>
        <taxon>Viridiplantae</taxon>
        <taxon>Streptophyta</taxon>
        <taxon>Embryophyta</taxon>
        <taxon>Tracheophyta</taxon>
        <taxon>Spermatophyta</taxon>
        <taxon>Magnoliopsida</taxon>
        <taxon>eudicotyledons</taxon>
        <taxon>Gunneridae</taxon>
        <taxon>Pentapetalae</taxon>
        <taxon>rosids</taxon>
        <taxon>fabids</taxon>
        <taxon>Fabales</taxon>
        <taxon>Fabaceae</taxon>
        <taxon>Cercidoideae</taxon>
        <taxon>Cercideae</taxon>
        <taxon>Bauhiniinae</taxon>
        <taxon>Bauhinia</taxon>
    </lineage>
</organism>